<name>A0A0A1FHA3_9BURK</name>
<keyword evidence="5 10" id="KW-0812">Transmembrane</keyword>
<feature type="domain" description="TonB-dependent receptor-like beta-barrel" evidence="13">
    <location>
        <begin position="270"/>
        <end position="725"/>
    </location>
</feature>
<keyword evidence="12" id="KW-0732">Signal</keyword>
<evidence type="ECO:0000256" key="4">
    <source>
        <dbReference type="ARBA" id="ARBA00022452"/>
    </source>
</evidence>
<evidence type="ECO:0000256" key="1">
    <source>
        <dbReference type="ARBA" id="ARBA00004571"/>
    </source>
</evidence>
<sequence length="758" mass="80728">MATADLLNLLPIIKMNRLNPIAAALVAVFASPLPLYAQQAPAPKADASPAILQEVVVEGSRGDFNANGTSLTKLPADLHDVPQSVVVVNKALMQSQGANSLSDALRNVAGITLGGAEGGQIGNNINLNGFSARTDIYLDGFRDRGQYYRDTFAIDEVEVLMGPSSMLFGRGSTGGVINQVTKKANLREATEVSASATTNGLVRTTADYNHPLSDTSALRLSAMAQSGKATTRDQTDVQDFGLAGSYVFGIGTPTEITLSALIQHNHDMPDYGLPPLNGHPANVGRDTAYGLNSDHTNQDVASLNTTIRHKITPDIVLRNQTQFNYVRTSAVETAPNTIGTVSAAGFTPLPTSAVSALPLSSLYVRGQSHDRDIRDYSMFNQTELSAKLSTGSVTHELLAGFEIGHDGYDNQGYYRNGSCNGVALNAPSTVAGYNDCVPLINPGYSTAGSNVVSQAGNRAGGSANTVAAYINDTASITQQFKLVGGLRFDRYIASITNSLNSVTAPAAAKNTTLPSAQQTVNFTSVRLGGIWQPSAEQSYYLSYGTSFNPSLEQLTGTTGQQNLDPEKNRSYELGGKWDLLNDKLSLNAAAFQITKDNARSQVSTGVYVLDGTVRVNGARAGATGHITKDWQVALGYTYLDAKVIQSSALDGTQGKIPVNTPKNTLTSWTTYKVAPHWEVGGGASYMSARFANPTNTVQAGGYTRWDATLAYTQPKYDIRLNLFNLTNKMYYDALIQSDGGRSVPGTGRTAMLSLNYRL</sequence>
<evidence type="ECO:0000256" key="7">
    <source>
        <dbReference type="ARBA" id="ARBA00023136"/>
    </source>
</evidence>
<dbReference type="STRING" id="279058.LT85_3074"/>
<dbReference type="Gene3D" id="2.40.170.20">
    <property type="entry name" value="TonB-dependent receptor, beta-barrel domain"/>
    <property type="match status" value="1"/>
</dbReference>
<keyword evidence="16" id="KW-1185">Reference proteome</keyword>
<evidence type="ECO:0000256" key="9">
    <source>
        <dbReference type="ARBA" id="ARBA00023237"/>
    </source>
</evidence>
<feature type="chain" id="PRO_5001983626" evidence="12">
    <location>
        <begin position="38"/>
        <end position="758"/>
    </location>
</feature>
<organism evidence="15 16">
    <name type="scientific">Collimonas arenae</name>
    <dbReference type="NCBI Taxonomy" id="279058"/>
    <lineage>
        <taxon>Bacteria</taxon>
        <taxon>Pseudomonadati</taxon>
        <taxon>Pseudomonadota</taxon>
        <taxon>Betaproteobacteria</taxon>
        <taxon>Burkholderiales</taxon>
        <taxon>Oxalobacteraceae</taxon>
        <taxon>Collimonas</taxon>
    </lineage>
</organism>
<dbReference type="GO" id="GO:0038023">
    <property type="term" value="F:signaling receptor activity"/>
    <property type="evidence" value="ECO:0007669"/>
    <property type="project" value="InterPro"/>
</dbReference>
<evidence type="ECO:0000256" key="10">
    <source>
        <dbReference type="PROSITE-ProRule" id="PRU01360"/>
    </source>
</evidence>
<dbReference type="GO" id="GO:0009279">
    <property type="term" value="C:cell outer membrane"/>
    <property type="evidence" value="ECO:0007669"/>
    <property type="project" value="UniProtKB-SubCell"/>
</dbReference>
<dbReference type="HOGENOM" id="CLU_008287_9_1_4"/>
<reference evidence="16" key="1">
    <citation type="journal article" date="2014" name="Soil Biol. Biochem.">
        <title>Structure and function of bacterial communities in ageing soils: Insights from the Mendocino ecological staircase.</title>
        <authorList>
            <person name="Uroz S."/>
            <person name="Tech J.J."/>
            <person name="Sawaya N.A."/>
            <person name="Frey-Klett P."/>
            <person name="Leveau J.H.J."/>
        </authorList>
    </citation>
    <scope>NUCLEOTIDE SEQUENCE [LARGE SCALE GENOMIC DNA]</scope>
    <source>
        <strain evidence="16">Cal35</strain>
    </source>
</reference>
<keyword evidence="4 10" id="KW-1134">Transmembrane beta strand</keyword>
<evidence type="ECO:0000256" key="3">
    <source>
        <dbReference type="ARBA" id="ARBA00022448"/>
    </source>
</evidence>
<dbReference type="InterPro" id="IPR012910">
    <property type="entry name" value="Plug_dom"/>
</dbReference>
<dbReference type="InterPro" id="IPR000531">
    <property type="entry name" value="Beta-barrel_TonB"/>
</dbReference>
<dbReference type="AlphaFoldDB" id="A0A0A1FHA3"/>
<evidence type="ECO:0000256" key="12">
    <source>
        <dbReference type="SAM" id="SignalP"/>
    </source>
</evidence>
<dbReference type="InterPro" id="IPR037066">
    <property type="entry name" value="Plug_dom_sf"/>
</dbReference>
<dbReference type="PROSITE" id="PS52016">
    <property type="entry name" value="TONB_DEPENDENT_REC_3"/>
    <property type="match status" value="1"/>
</dbReference>
<dbReference type="InterPro" id="IPR036942">
    <property type="entry name" value="Beta-barrel_TonB_sf"/>
</dbReference>
<dbReference type="PANTHER" id="PTHR32552">
    <property type="entry name" value="FERRICHROME IRON RECEPTOR-RELATED"/>
    <property type="match status" value="1"/>
</dbReference>
<evidence type="ECO:0000313" key="16">
    <source>
        <dbReference type="Proteomes" id="UP000030302"/>
    </source>
</evidence>
<dbReference type="GO" id="GO:0015344">
    <property type="term" value="F:siderophore uptake transmembrane transporter activity"/>
    <property type="evidence" value="ECO:0007669"/>
    <property type="project" value="TreeGrafter"/>
</dbReference>
<feature type="signal peptide" evidence="12">
    <location>
        <begin position="1"/>
        <end position="37"/>
    </location>
</feature>
<evidence type="ECO:0000256" key="5">
    <source>
        <dbReference type="ARBA" id="ARBA00022692"/>
    </source>
</evidence>
<dbReference type="CDD" id="cd01347">
    <property type="entry name" value="ligand_gated_channel"/>
    <property type="match status" value="1"/>
</dbReference>
<proteinExistence type="inferred from homology"/>
<comment type="similarity">
    <text evidence="2 10 11">Belongs to the TonB-dependent receptor family.</text>
</comment>
<keyword evidence="9 10" id="KW-0998">Cell outer membrane</keyword>
<comment type="subcellular location">
    <subcellularLocation>
        <location evidence="1 10">Cell outer membrane</location>
        <topology evidence="1 10">Multi-pass membrane protein</topology>
    </subcellularLocation>
</comment>
<evidence type="ECO:0000256" key="2">
    <source>
        <dbReference type="ARBA" id="ARBA00009810"/>
    </source>
</evidence>
<dbReference type="Proteomes" id="UP000030302">
    <property type="component" value="Chromosome"/>
</dbReference>
<protein>
    <submittedName>
        <fullName evidence="15">Ferrichrome-iron receptor</fullName>
    </submittedName>
</protein>
<gene>
    <name evidence="15" type="ORF">LT85_3074</name>
</gene>
<dbReference type="SUPFAM" id="SSF56935">
    <property type="entry name" value="Porins"/>
    <property type="match status" value="1"/>
</dbReference>
<evidence type="ECO:0000259" key="13">
    <source>
        <dbReference type="Pfam" id="PF00593"/>
    </source>
</evidence>
<dbReference type="EMBL" id="CP009962">
    <property type="protein sequence ID" value="AIY42232.1"/>
    <property type="molecule type" value="Genomic_DNA"/>
</dbReference>
<dbReference type="Pfam" id="PF07715">
    <property type="entry name" value="Plug"/>
    <property type="match status" value="1"/>
</dbReference>
<dbReference type="KEGG" id="care:LT85_3074"/>
<keyword evidence="6 11" id="KW-0798">TonB box</keyword>
<dbReference type="GO" id="GO:0015891">
    <property type="term" value="P:siderophore transport"/>
    <property type="evidence" value="ECO:0007669"/>
    <property type="project" value="InterPro"/>
</dbReference>
<dbReference type="InterPro" id="IPR010105">
    <property type="entry name" value="TonB_sidphr_rcpt"/>
</dbReference>
<dbReference type="Pfam" id="PF00593">
    <property type="entry name" value="TonB_dep_Rec_b-barrel"/>
    <property type="match status" value="1"/>
</dbReference>
<keyword evidence="8 15" id="KW-0675">Receptor</keyword>
<evidence type="ECO:0000256" key="6">
    <source>
        <dbReference type="ARBA" id="ARBA00023077"/>
    </source>
</evidence>
<accession>A0A0A1FHA3</accession>
<feature type="domain" description="TonB-dependent receptor plug" evidence="14">
    <location>
        <begin position="78"/>
        <end position="176"/>
    </location>
</feature>
<evidence type="ECO:0000313" key="15">
    <source>
        <dbReference type="EMBL" id="AIY42232.1"/>
    </source>
</evidence>
<evidence type="ECO:0000256" key="11">
    <source>
        <dbReference type="RuleBase" id="RU003357"/>
    </source>
</evidence>
<dbReference type="NCBIfam" id="TIGR01783">
    <property type="entry name" value="TonB-siderophor"/>
    <property type="match status" value="1"/>
</dbReference>
<dbReference type="InterPro" id="IPR039426">
    <property type="entry name" value="TonB-dep_rcpt-like"/>
</dbReference>
<evidence type="ECO:0000256" key="8">
    <source>
        <dbReference type="ARBA" id="ARBA00023170"/>
    </source>
</evidence>
<evidence type="ECO:0000259" key="14">
    <source>
        <dbReference type="Pfam" id="PF07715"/>
    </source>
</evidence>
<dbReference type="PANTHER" id="PTHR32552:SF83">
    <property type="entry name" value="BLR3904 PROTEIN"/>
    <property type="match status" value="1"/>
</dbReference>
<dbReference type="Gene3D" id="2.170.130.10">
    <property type="entry name" value="TonB-dependent receptor, plug domain"/>
    <property type="match status" value="1"/>
</dbReference>
<keyword evidence="3 10" id="KW-0813">Transport</keyword>
<keyword evidence="7 10" id="KW-0472">Membrane</keyword>